<feature type="region of interest" description="Disordered" evidence="1">
    <location>
        <begin position="15"/>
        <end position="34"/>
    </location>
</feature>
<dbReference type="Proteomes" id="UP001165120">
    <property type="component" value="Unassembled WGS sequence"/>
</dbReference>
<dbReference type="EMBL" id="BSXN01000634">
    <property type="protein sequence ID" value="GME69299.1"/>
    <property type="molecule type" value="Genomic_DNA"/>
</dbReference>
<organism evidence="2 3">
    <name type="scientific">Candida boidinii</name>
    <name type="common">Yeast</name>
    <dbReference type="NCBI Taxonomy" id="5477"/>
    <lineage>
        <taxon>Eukaryota</taxon>
        <taxon>Fungi</taxon>
        <taxon>Dikarya</taxon>
        <taxon>Ascomycota</taxon>
        <taxon>Saccharomycotina</taxon>
        <taxon>Pichiomycetes</taxon>
        <taxon>Pichiales</taxon>
        <taxon>Pichiaceae</taxon>
        <taxon>Ogataea</taxon>
        <taxon>Ogataea/Candida clade</taxon>
    </lineage>
</organism>
<comment type="caution">
    <text evidence="2">The sequence shown here is derived from an EMBL/GenBank/DDBJ whole genome shotgun (WGS) entry which is preliminary data.</text>
</comment>
<protein>
    <submittedName>
        <fullName evidence="2">Unnamed protein product</fullName>
    </submittedName>
</protein>
<evidence type="ECO:0000313" key="3">
    <source>
        <dbReference type="Proteomes" id="UP001165120"/>
    </source>
</evidence>
<keyword evidence="3" id="KW-1185">Reference proteome</keyword>
<evidence type="ECO:0000256" key="1">
    <source>
        <dbReference type="SAM" id="MobiDB-lite"/>
    </source>
</evidence>
<accession>A0A9W6SZ12</accession>
<evidence type="ECO:0000313" key="2">
    <source>
        <dbReference type="EMBL" id="GME69299.1"/>
    </source>
</evidence>
<sequence length="112" mass="12293">MLGKLTGSWAVETYGTQGKTKESPRQESLRQCPSTVPAQSRSLQTVICFLCGVWRCAEGGYRVQGSADGHGALLVDTLLTPSVLEFNFTSYFKTILTTLPGLSLKYDKSRQK</sequence>
<reference evidence="2" key="1">
    <citation type="submission" date="2023-04" db="EMBL/GenBank/DDBJ databases">
        <title>Candida boidinii NBRC 10035.</title>
        <authorList>
            <person name="Ichikawa N."/>
            <person name="Sato H."/>
            <person name="Tonouchi N."/>
        </authorList>
    </citation>
    <scope>NUCLEOTIDE SEQUENCE</scope>
    <source>
        <strain evidence="2">NBRC 10035</strain>
    </source>
</reference>
<name>A0A9W6SZ12_CANBO</name>
<gene>
    <name evidence="2" type="ORF">Cboi02_000221300</name>
</gene>
<feature type="compositionally biased region" description="Basic and acidic residues" evidence="1">
    <location>
        <begin position="19"/>
        <end position="28"/>
    </location>
</feature>
<proteinExistence type="predicted"/>
<dbReference type="AlphaFoldDB" id="A0A9W6SZ12"/>